<dbReference type="GO" id="GO:0009306">
    <property type="term" value="P:protein secretion"/>
    <property type="evidence" value="ECO:0007669"/>
    <property type="project" value="InterPro"/>
</dbReference>
<dbReference type="InterPro" id="IPR007452">
    <property type="entry name" value="TamB_C"/>
</dbReference>
<reference evidence="6" key="1">
    <citation type="journal article" date="2020" name="mSystems">
        <title>Genome- and Community-Level Interaction Insights into Carbon Utilization and Element Cycling Functions of Hydrothermarchaeota in Hydrothermal Sediment.</title>
        <authorList>
            <person name="Zhou Z."/>
            <person name="Liu Y."/>
            <person name="Xu W."/>
            <person name="Pan J."/>
            <person name="Luo Z.H."/>
            <person name="Li M."/>
        </authorList>
    </citation>
    <scope>NUCLEOTIDE SEQUENCE [LARGE SCALE GENOMIC DNA]</scope>
    <source>
        <strain evidence="6">SpSt-81</strain>
    </source>
</reference>
<sequence length="1046" mass="118868">MIRIKISGNILKNPYFDISLYGKDLIIKNFPLRIVSINLKGHDLKNLSLSLSGKYNNSLFLGKGKLNILNMNGEVEGRLSFREEFSFNSLFYFKGDFSSWKLKFYTKIGSLKYKDFEIKVSNFDLNLDSSGSVDGYFLSVDKDCFLNAKIEGDFNNWKISFWGENIDFLGGKVKKLKLTMDNKFSGEFYSELDNIGSLEGNFVFSLEKGNILLENLLINKNKLGYIHGSFRDNKFNIDGQILEGSIKGYYDISGDGNIDFNDIKLLDFELSGNVLIKGNKVLFKIPKLDFYGMNIEDIKATLDLSNSKEIKDISFIGPYSLEGVGKFSFDSVNLKGEIFIYRERNEFVKLSVEIEKDNMKLNGDILGGKLAGNVNLKEKEVKIICENLDLSSLNDYLGKIDQLEIDFANEGINFSGVSKTFSIRNINLNNVVFKGTYKDLLKFQIVFDYSLVNLKIDGVFDLKGNNDFNLYINSKISLLNSSFIGKVNKDLDYINLKIDKHNVFQLKDLIANISLKEGEVFLRVYLEEAGKIEGNIDFSGNGFWAFENINLSFLKNMNIDFVSGMLSGNMEMKSFQVNNVKLNTKDVVISGFMPFDISMNIYNIQNRYLLRGTISRLSKDNGEIKGEFSLNDFTFNISLPDIFFINSLLPKGILKSGDITKGELRVSIKGNKDLQSIEGDIKWKDPIVVNYIEKKFKYVSFDMIAKNGEILLNNLNLGGDNNNLILKGKVYPNIMIKSDFSEICFCIPDMAKGYLSGDLMFYQKKDRYILSGNCIVFNTHVKYPQLNTQIPNISLPLDFDLKISFKDNVMFYENEFLYLSIKGDLAVKGNSAKPILDGKLSFNSGNINVLGNSFIVNNGYIKFPGLSFEENIWEISASTIIQGYIIYLKGYSFMGNNSFVFSSDPPLTFREILFLLVGQKNLPIAQSETWTLSSIIESIPIGVEGVISSAFGNFILNPIVSEISNIFSLDSLKVDYEIQGLLPIWKSLTLEKRIWDRLYFTLNYSLGGDRMWSGEFSYKLSNDLKFKLYTSQGKQFNFNMEYSTKF</sequence>
<accession>A0A7C3RNE2</accession>
<keyword evidence="2" id="KW-0812">Transmembrane</keyword>
<dbReference type="GO" id="GO:0005886">
    <property type="term" value="C:plasma membrane"/>
    <property type="evidence" value="ECO:0007669"/>
    <property type="project" value="InterPro"/>
</dbReference>
<proteinExistence type="predicted"/>
<feature type="domain" description="Translocation and assembly module TamB C-terminal" evidence="5">
    <location>
        <begin position="792"/>
        <end position="1046"/>
    </location>
</feature>
<dbReference type="InterPro" id="IPR018247">
    <property type="entry name" value="EF_Hand_1_Ca_BS"/>
</dbReference>
<dbReference type="AlphaFoldDB" id="A0A7C3RNE2"/>
<evidence type="ECO:0000259" key="5">
    <source>
        <dbReference type="Pfam" id="PF04357"/>
    </source>
</evidence>
<evidence type="ECO:0000256" key="1">
    <source>
        <dbReference type="ARBA" id="ARBA00004167"/>
    </source>
</evidence>
<dbReference type="PROSITE" id="PS00018">
    <property type="entry name" value="EF_HAND_1"/>
    <property type="match status" value="1"/>
</dbReference>
<evidence type="ECO:0000256" key="4">
    <source>
        <dbReference type="ARBA" id="ARBA00023136"/>
    </source>
</evidence>
<dbReference type="EMBL" id="DTIN01000040">
    <property type="protein sequence ID" value="HFX14277.1"/>
    <property type="molecule type" value="Genomic_DNA"/>
</dbReference>
<comment type="subcellular location">
    <subcellularLocation>
        <location evidence="1">Membrane</location>
        <topology evidence="1">Single-pass membrane protein</topology>
    </subcellularLocation>
</comment>
<protein>
    <recommendedName>
        <fullName evidence="5">Translocation and assembly module TamB C-terminal domain-containing protein</fullName>
    </recommendedName>
</protein>
<evidence type="ECO:0000313" key="6">
    <source>
        <dbReference type="EMBL" id="HFX14277.1"/>
    </source>
</evidence>
<dbReference type="Pfam" id="PF04357">
    <property type="entry name" value="TamB"/>
    <property type="match status" value="1"/>
</dbReference>
<evidence type="ECO:0000256" key="2">
    <source>
        <dbReference type="ARBA" id="ARBA00022692"/>
    </source>
</evidence>
<organism evidence="6">
    <name type="scientific">Dictyoglomus thermophilum</name>
    <dbReference type="NCBI Taxonomy" id="14"/>
    <lineage>
        <taxon>Bacteria</taxon>
        <taxon>Pseudomonadati</taxon>
        <taxon>Dictyoglomota</taxon>
        <taxon>Dictyoglomia</taxon>
        <taxon>Dictyoglomales</taxon>
        <taxon>Dictyoglomaceae</taxon>
        <taxon>Dictyoglomus</taxon>
    </lineage>
</organism>
<gene>
    <name evidence="6" type="ORF">ENW00_09095</name>
</gene>
<keyword evidence="3" id="KW-1133">Transmembrane helix</keyword>
<comment type="caution">
    <text evidence="6">The sequence shown here is derived from an EMBL/GenBank/DDBJ whole genome shotgun (WGS) entry which is preliminary data.</text>
</comment>
<evidence type="ECO:0000256" key="3">
    <source>
        <dbReference type="ARBA" id="ARBA00022989"/>
    </source>
</evidence>
<name>A0A7C3RNE2_DICTH</name>
<keyword evidence="4" id="KW-0472">Membrane</keyword>